<feature type="transmembrane region" description="Helical" evidence="7">
    <location>
        <begin position="252"/>
        <end position="274"/>
    </location>
</feature>
<dbReference type="RefSeq" id="WP_203798143.1">
    <property type="nucleotide sequence ID" value="NZ_BAAAQE010000034.1"/>
</dbReference>
<keyword evidence="2" id="KW-0813">Transport</keyword>
<dbReference type="Gene3D" id="1.20.1250.20">
    <property type="entry name" value="MFS general substrate transporter like domains"/>
    <property type="match status" value="1"/>
</dbReference>
<comment type="caution">
    <text evidence="8">The sequence shown here is derived from an EMBL/GenBank/DDBJ whole genome shotgun (WGS) entry which is preliminary data.</text>
</comment>
<evidence type="ECO:0000256" key="3">
    <source>
        <dbReference type="ARBA" id="ARBA00022475"/>
    </source>
</evidence>
<evidence type="ECO:0000256" key="6">
    <source>
        <dbReference type="ARBA" id="ARBA00023136"/>
    </source>
</evidence>
<feature type="transmembrane region" description="Helical" evidence="7">
    <location>
        <begin position="218"/>
        <end position="240"/>
    </location>
</feature>
<dbReference type="Proteomes" id="UP000612282">
    <property type="component" value="Unassembled WGS sequence"/>
</dbReference>
<name>A0ABQ3XD77_9ACTN</name>
<dbReference type="CDD" id="cd06173">
    <property type="entry name" value="MFS_MefA_like"/>
    <property type="match status" value="1"/>
</dbReference>
<keyword evidence="6 7" id="KW-0472">Membrane</keyword>
<keyword evidence="9" id="KW-1185">Reference proteome</keyword>
<keyword evidence="5 7" id="KW-1133">Transmembrane helix</keyword>
<feature type="transmembrane region" description="Helical" evidence="7">
    <location>
        <begin position="347"/>
        <end position="366"/>
    </location>
</feature>
<feature type="transmembrane region" description="Helical" evidence="7">
    <location>
        <begin position="307"/>
        <end position="326"/>
    </location>
</feature>
<dbReference type="InterPro" id="IPR010290">
    <property type="entry name" value="TM_effector"/>
</dbReference>
<feature type="transmembrane region" description="Helical" evidence="7">
    <location>
        <begin position="43"/>
        <end position="68"/>
    </location>
</feature>
<comment type="subcellular location">
    <subcellularLocation>
        <location evidence="1">Cell membrane</location>
        <topology evidence="1">Multi-pass membrane protein</topology>
    </subcellularLocation>
</comment>
<evidence type="ECO:0000256" key="5">
    <source>
        <dbReference type="ARBA" id="ARBA00022989"/>
    </source>
</evidence>
<evidence type="ECO:0000256" key="2">
    <source>
        <dbReference type="ARBA" id="ARBA00022448"/>
    </source>
</evidence>
<evidence type="ECO:0000256" key="7">
    <source>
        <dbReference type="SAM" id="Phobius"/>
    </source>
</evidence>
<dbReference type="Pfam" id="PF05977">
    <property type="entry name" value="MFS_3"/>
    <property type="match status" value="1"/>
</dbReference>
<keyword evidence="3" id="KW-1003">Cell membrane</keyword>
<feature type="transmembrane region" description="Helical" evidence="7">
    <location>
        <begin position="281"/>
        <end position="301"/>
    </location>
</feature>
<dbReference type="PANTHER" id="PTHR23513">
    <property type="entry name" value="INTEGRAL MEMBRANE EFFLUX PROTEIN-RELATED"/>
    <property type="match status" value="1"/>
</dbReference>
<dbReference type="SUPFAM" id="SSF103473">
    <property type="entry name" value="MFS general substrate transporter"/>
    <property type="match status" value="1"/>
</dbReference>
<accession>A0ABQ3XD77</accession>
<evidence type="ECO:0000256" key="1">
    <source>
        <dbReference type="ARBA" id="ARBA00004651"/>
    </source>
</evidence>
<gene>
    <name evidence="8" type="ORF">Aco03nite_048770</name>
</gene>
<protein>
    <submittedName>
        <fullName evidence="8">MFS transporter</fullName>
    </submittedName>
</protein>
<organism evidence="8 9">
    <name type="scientific">Actinoplanes couchii</name>
    <dbReference type="NCBI Taxonomy" id="403638"/>
    <lineage>
        <taxon>Bacteria</taxon>
        <taxon>Bacillati</taxon>
        <taxon>Actinomycetota</taxon>
        <taxon>Actinomycetes</taxon>
        <taxon>Micromonosporales</taxon>
        <taxon>Micromonosporaceae</taxon>
        <taxon>Actinoplanes</taxon>
    </lineage>
</organism>
<proteinExistence type="predicted"/>
<evidence type="ECO:0000313" key="8">
    <source>
        <dbReference type="EMBL" id="GID56473.1"/>
    </source>
</evidence>
<evidence type="ECO:0000256" key="4">
    <source>
        <dbReference type="ARBA" id="ARBA00022692"/>
    </source>
</evidence>
<dbReference type="EMBL" id="BOMG01000057">
    <property type="protein sequence ID" value="GID56473.1"/>
    <property type="molecule type" value="Genomic_DNA"/>
</dbReference>
<feature type="transmembrane region" description="Helical" evidence="7">
    <location>
        <begin position="89"/>
        <end position="111"/>
    </location>
</feature>
<feature type="transmembrane region" description="Helical" evidence="7">
    <location>
        <begin position="372"/>
        <end position="391"/>
    </location>
</feature>
<keyword evidence="4 7" id="KW-0812">Transmembrane</keyword>
<dbReference type="InterPro" id="IPR036259">
    <property type="entry name" value="MFS_trans_sf"/>
</dbReference>
<reference evidence="8 9" key="1">
    <citation type="submission" date="2021-01" db="EMBL/GenBank/DDBJ databases">
        <title>Whole genome shotgun sequence of Actinoplanes couchii NBRC 106145.</title>
        <authorList>
            <person name="Komaki H."/>
            <person name="Tamura T."/>
        </authorList>
    </citation>
    <scope>NUCLEOTIDE SEQUENCE [LARGE SCALE GENOMIC DNA]</scope>
    <source>
        <strain evidence="8 9">NBRC 106145</strain>
    </source>
</reference>
<sequence length="404" mass="41708">MGSQPPISRPMRNLLAGFYTSLLGSQMTTVALAFAVLSSGHGAAGIGLVLAAARVPTIAFVLVAGVLADRLPRRTVMLITDAARGGSQAILAVWLFTGDVPLGVLMLFAAVDGLGNAFFRPALVGLVPSLTEKAGLQRANALLGFGRSFASLGGPALGGTLVALSSPATVLAIDAATYVISALFLFAVPRDVPAPRPRRAGLLTDLREGWIEFRSRRWVWSVVLQFGLVHLTTVPAYLVLGPQIAADHLGGAQSWGFILGSFGAGSVAGGLLMVRFTPRRPMVIATLGMLWFVPASIALALQAPLAVIVATGFLAGVGIGVFGTLWETVLQANVPTPVLSRVSAYDWFGSLVTLPLGFTLAGLLSGQVGTTVPLLLGAATMAVSCAAVLTVPEVRRLTVTPVAA</sequence>
<dbReference type="PANTHER" id="PTHR23513:SF11">
    <property type="entry name" value="STAPHYLOFERRIN A TRANSPORTER"/>
    <property type="match status" value="1"/>
</dbReference>
<feature type="transmembrane region" description="Helical" evidence="7">
    <location>
        <begin position="168"/>
        <end position="188"/>
    </location>
</feature>
<evidence type="ECO:0000313" key="9">
    <source>
        <dbReference type="Proteomes" id="UP000612282"/>
    </source>
</evidence>